<dbReference type="Proteomes" id="UP000229749">
    <property type="component" value="Unassembled WGS sequence"/>
</dbReference>
<comment type="caution">
    <text evidence="2">The sequence shown here is derived from an EMBL/GenBank/DDBJ whole genome shotgun (WGS) entry which is preliminary data.</text>
</comment>
<organism evidence="2 3">
    <name type="scientific">Candidatus Uhrbacteria bacterium CG_4_9_14_3_um_filter_36_7</name>
    <dbReference type="NCBI Taxonomy" id="1975033"/>
    <lineage>
        <taxon>Bacteria</taxon>
        <taxon>Candidatus Uhriibacteriota</taxon>
    </lineage>
</organism>
<sequence length="285" mass="33494">MDKSQTEITPFNELTPEEEHKIPVIIMCGGKGTRMREETEFRPKVIVPIGNEPIVWHVMKIYGHYHFKHFILCLGYKGDMIKEHFKDLAWRANDFRLKTLTNHLDILKDDGIDRGEDWDIIFAETGLESNTARRLKLVEKYVNTDIFMLTYGDGVGNVNIEKLIEYHRKGDSLITITGIHPNSRFGVLKIEGDRILSFKEKAPLSDYINAGFMVMNREVFNLLPPIEENHTLEEFLTEMAKQRQIRIFPHEGFWDCMDTYKDFEYLNALWQKNPPWKIWKDADEV</sequence>
<dbReference type="InterPro" id="IPR029044">
    <property type="entry name" value="Nucleotide-diphossugar_trans"/>
</dbReference>
<dbReference type="PANTHER" id="PTHR47183:SF2">
    <property type="entry name" value="GLUCOSE-1-PHOSPHATE CYTIDYLYLTRANSFERASE-RELATED"/>
    <property type="match status" value="1"/>
</dbReference>
<reference evidence="3" key="1">
    <citation type="submission" date="2017-09" db="EMBL/GenBank/DDBJ databases">
        <title>Depth-based differentiation of microbial function through sediment-hosted aquifers and enrichment of novel symbionts in the deep terrestrial subsurface.</title>
        <authorList>
            <person name="Probst A.J."/>
            <person name="Ladd B."/>
            <person name="Jarett J.K."/>
            <person name="Geller-Mcgrath D.E."/>
            <person name="Sieber C.M.K."/>
            <person name="Emerson J.B."/>
            <person name="Anantharaman K."/>
            <person name="Thomas B.C."/>
            <person name="Malmstrom R."/>
            <person name="Stieglmeier M."/>
            <person name="Klingl A."/>
            <person name="Woyke T."/>
            <person name="Ryan C.M."/>
            <person name="Banfield J.F."/>
        </authorList>
    </citation>
    <scope>NUCLEOTIDE SEQUENCE [LARGE SCALE GENOMIC DNA]</scope>
</reference>
<proteinExistence type="predicted"/>
<dbReference type="GO" id="GO:0047343">
    <property type="term" value="F:glucose-1-phosphate cytidylyltransferase activity"/>
    <property type="evidence" value="ECO:0007669"/>
    <property type="project" value="InterPro"/>
</dbReference>
<protein>
    <submittedName>
        <fullName evidence="2">Glucose-1-phosphate cytidylyltransferase</fullName>
    </submittedName>
</protein>
<dbReference type="Pfam" id="PF00483">
    <property type="entry name" value="NTP_transferase"/>
    <property type="match status" value="1"/>
</dbReference>
<dbReference type="InterPro" id="IPR005835">
    <property type="entry name" value="NTP_transferase_dom"/>
</dbReference>
<dbReference type="PANTHER" id="PTHR47183">
    <property type="entry name" value="GLUCOSE-1-PHOSPHATE CYTIDYLYLTRANSFERASE-RELATED"/>
    <property type="match status" value="1"/>
</dbReference>
<evidence type="ECO:0000313" key="2">
    <source>
        <dbReference type="EMBL" id="PJA47515.1"/>
    </source>
</evidence>
<dbReference type="SUPFAM" id="SSF53448">
    <property type="entry name" value="Nucleotide-diphospho-sugar transferases"/>
    <property type="match status" value="1"/>
</dbReference>
<dbReference type="AlphaFoldDB" id="A0A2M7XI48"/>
<dbReference type="Gene3D" id="3.90.550.10">
    <property type="entry name" value="Spore Coat Polysaccharide Biosynthesis Protein SpsA, Chain A"/>
    <property type="match status" value="1"/>
</dbReference>
<keyword evidence="2" id="KW-0808">Transferase</keyword>
<gene>
    <name evidence="2" type="ORF">CO172_01015</name>
</gene>
<evidence type="ECO:0000259" key="1">
    <source>
        <dbReference type="Pfam" id="PF00483"/>
    </source>
</evidence>
<name>A0A2M7XI48_9BACT</name>
<keyword evidence="2" id="KW-0548">Nucleotidyltransferase</keyword>
<accession>A0A2M7XI48</accession>
<feature type="domain" description="Nucleotidyl transferase" evidence="1">
    <location>
        <begin position="25"/>
        <end position="243"/>
    </location>
</feature>
<dbReference type="EMBL" id="PFWS01000015">
    <property type="protein sequence ID" value="PJA47515.1"/>
    <property type="molecule type" value="Genomic_DNA"/>
</dbReference>
<evidence type="ECO:0000313" key="3">
    <source>
        <dbReference type="Proteomes" id="UP000229749"/>
    </source>
</evidence>
<dbReference type="InterPro" id="IPR013446">
    <property type="entry name" value="G1P_cyt_trans-like"/>
</dbReference>